<sequence length="277" mass="29217">MSGETRVLVLGASGRVGRLLRRAWFLAPPPAIRPIYQSRQPGSGPDVVWRPGAPMDDLPPTEAILALWGVTSGDDLTQNAALAREAARIASHIGARRVLHLSSAAVYGPGCDGAHEEDAPRPTTPYGRAKVAMEREVATLNGGSAHTCLRLGNVVGADSLTAALDGTVPARIDRFPTGAGPLRSYIAPGALARVLAGLLRLDAGSLPPVLNIAAPEPVRMEDLLRAAGRPFDWQPAPPGAAERATLSTDRLATLLRGALPRSTAAEMITDWREVRPR</sequence>
<reference evidence="2 3" key="1">
    <citation type="submission" date="2016-10" db="EMBL/GenBank/DDBJ databases">
        <authorList>
            <person name="de Groot N.N."/>
        </authorList>
    </citation>
    <scope>NUCLEOTIDE SEQUENCE [LARGE SCALE GENOMIC DNA]</scope>
    <source>
        <strain evidence="3">KMM 9023,NRIC 0796,JCM 17311,KCTC 23692</strain>
    </source>
</reference>
<accession>A0A1I6D908</accession>
<evidence type="ECO:0000313" key="2">
    <source>
        <dbReference type="EMBL" id="SFR01812.1"/>
    </source>
</evidence>
<dbReference type="OrthoDB" id="7687386at2"/>
<dbReference type="AlphaFoldDB" id="A0A1I6D908"/>
<dbReference type="EMBL" id="FOYI01000002">
    <property type="protein sequence ID" value="SFR01812.1"/>
    <property type="molecule type" value="Genomic_DNA"/>
</dbReference>
<dbReference type="STRING" id="871652.SAMN04515673_102424"/>
<proteinExistence type="predicted"/>
<protein>
    <submittedName>
        <fullName evidence="2">Nucleoside-diphosphate-sugar epimerase</fullName>
    </submittedName>
</protein>
<feature type="domain" description="NAD-dependent epimerase/dehydratase" evidence="1">
    <location>
        <begin position="74"/>
        <end position="178"/>
    </location>
</feature>
<dbReference type="SUPFAM" id="SSF51735">
    <property type="entry name" value="NAD(P)-binding Rossmann-fold domains"/>
    <property type="match status" value="1"/>
</dbReference>
<name>A0A1I6D908_9RHOB</name>
<dbReference type="Pfam" id="PF01370">
    <property type="entry name" value="Epimerase"/>
    <property type="match status" value="1"/>
</dbReference>
<evidence type="ECO:0000259" key="1">
    <source>
        <dbReference type="Pfam" id="PF01370"/>
    </source>
</evidence>
<dbReference type="InterPro" id="IPR036291">
    <property type="entry name" value="NAD(P)-bd_dom_sf"/>
</dbReference>
<organism evidence="2 3">
    <name type="scientific">Poseidonocella sedimentorum</name>
    <dbReference type="NCBI Taxonomy" id="871652"/>
    <lineage>
        <taxon>Bacteria</taxon>
        <taxon>Pseudomonadati</taxon>
        <taxon>Pseudomonadota</taxon>
        <taxon>Alphaproteobacteria</taxon>
        <taxon>Rhodobacterales</taxon>
        <taxon>Roseobacteraceae</taxon>
        <taxon>Poseidonocella</taxon>
    </lineage>
</organism>
<dbReference type="Gene3D" id="3.40.50.720">
    <property type="entry name" value="NAD(P)-binding Rossmann-like Domain"/>
    <property type="match status" value="1"/>
</dbReference>
<evidence type="ECO:0000313" key="3">
    <source>
        <dbReference type="Proteomes" id="UP000199302"/>
    </source>
</evidence>
<dbReference type="InterPro" id="IPR001509">
    <property type="entry name" value="Epimerase_deHydtase"/>
</dbReference>
<keyword evidence="3" id="KW-1185">Reference proteome</keyword>
<dbReference type="Proteomes" id="UP000199302">
    <property type="component" value="Unassembled WGS sequence"/>
</dbReference>
<dbReference type="RefSeq" id="WP_092077263.1">
    <property type="nucleotide sequence ID" value="NZ_FOYI01000002.1"/>
</dbReference>
<gene>
    <name evidence="2" type="ORF">SAMN04515673_102424</name>
</gene>